<evidence type="ECO:0000313" key="5">
    <source>
        <dbReference type="Proteomes" id="UP000029014"/>
    </source>
</evidence>
<dbReference type="InterPro" id="IPR011098">
    <property type="entry name" value="G5_dom"/>
</dbReference>
<feature type="compositionally biased region" description="Low complexity" evidence="2">
    <location>
        <begin position="281"/>
        <end position="367"/>
    </location>
</feature>
<dbReference type="STRING" id="1693.BMIN_1122"/>
<evidence type="ECO:0000256" key="1">
    <source>
        <dbReference type="ARBA" id="ARBA00022729"/>
    </source>
</evidence>
<dbReference type="Gene3D" id="2.20.230.10">
    <property type="entry name" value="Resuscitation-promoting factor rpfb"/>
    <property type="match status" value="1"/>
</dbReference>
<feature type="region of interest" description="Disordered" evidence="2">
    <location>
        <begin position="280"/>
        <end position="393"/>
    </location>
</feature>
<keyword evidence="5" id="KW-1185">Reference proteome</keyword>
<dbReference type="Proteomes" id="UP000029014">
    <property type="component" value="Unassembled WGS sequence"/>
</dbReference>
<dbReference type="EMBL" id="JGZD01000001">
    <property type="protein sequence ID" value="KFI74223.1"/>
    <property type="molecule type" value="Genomic_DNA"/>
</dbReference>
<keyword evidence="1" id="KW-0732">Signal</keyword>
<sequence length="497" mass="52642">MTRRWTPQHVIIMRRLRILICVAAVALACVAAFLVGTRKSVALTINGETRTVTTYAMSVDRLLSEQNVDVKSHDSVSSTTGGSLSNHSVVTIRKAYQATITIDGKAVPFWTTASSTTQLLRFFQSNEKQSERVTVNISNVYNQLTGGIVIRQDGPVTVVADGKKTTVKNGKASAASILDTAGVTLGKNDRVSVALENGRTILRVQRITHRTESETISTPYGTQTVVDDSLSPGEKVVKQKGVTGSTRRTYDVTYADGVEDSRKLTSTTVITSPLDEIIAVGPESSESTPSQSSGDGSGSGSSSSSAGGSSSGSTNGGDSDTASPSPSPSTSTSTSGGTSPTSPQPTTQPTTEPTTPTTPTTPTSPTTPSTPDPSPSPSPNDDDDDDTPSTAQLWHPTPAQAQAYASGAAAAYGWTGQQWTDLVWIWNHESSWMWSAENASSGAYGIPQALPASKMAAFGADWRNDAAIQISWGLNYISERYGSPSEARAWWNKYHWY</sequence>
<dbReference type="PROSITE" id="PS51257">
    <property type="entry name" value="PROKAR_LIPOPROTEIN"/>
    <property type="match status" value="1"/>
</dbReference>
<gene>
    <name evidence="4" type="ORF">BMIN_1122</name>
</gene>
<feature type="compositionally biased region" description="Pro residues" evidence="2">
    <location>
        <begin position="368"/>
        <end position="378"/>
    </location>
</feature>
<organism evidence="4 5">
    <name type="scientific">Bifidobacterium minimum</name>
    <dbReference type="NCBI Taxonomy" id="1693"/>
    <lineage>
        <taxon>Bacteria</taxon>
        <taxon>Bacillati</taxon>
        <taxon>Actinomycetota</taxon>
        <taxon>Actinomycetes</taxon>
        <taxon>Bifidobacteriales</taxon>
        <taxon>Bifidobacteriaceae</taxon>
        <taxon>Bifidobacterium</taxon>
    </lineage>
</organism>
<reference evidence="4 5" key="1">
    <citation type="submission" date="2014-03" db="EMBL/GenBank/DDBJ databases">
        <title>Genomics of Bifidobacteria.</title>
        <authorList>
            <person name="Ventura M."/>
            <person name="Milani C."/>
            <person name="Lugli G.A."/>
        </authorList>
    </citation>
    <scope>NUCLEOTIDE SEQUENCE [LARGE SCALE GENOMIC DNA]</scope>
    <source>
        <strain evidence="4 5">LMG 11592</strain>
    </source>
</reference>
<comment type="caution">
    <text evidence="4">The sequence shown here is derived from an EMBL/GenBank/DDBJ whole genome shotgun (WGS) entry which is preliminary data.</text>
</comment>
<dbReference type="InterPro" id="IPR007137">
    <property type="entry name" value="DUF348"/>
</dbReference>
<dbReference type="SMART" id="SM01208">
    <property type="entry name" value="G5"/>
    <property type="match status" value="1"/>
</dbReference>
<evidence type="ECO:0000256" key="2">
    <source>
        <dbReference type="SAM" id="MobiDB-lite"/>
    </source>
</evidence>
<dbReference type="Pfam" id="PF07501">
    <property type="entry name" value="G5"/>
    <property type="match status" value="1"/>
</dbReference>
<accession>A0A087BT73</accession>
<dbReference type="InterPro" id="IPR023346">
    <property type="entry name" value="Lysozyme-like_dom_sf"/>
</dbReference>
<evidence type="ECO:0000259" key="3">
    <source>
        <dbReference type="PROSITE" id="PS51109"/>
    </source>
</evidence>
<name>A0A087BT73_9BIFI</name>
<dbReference type="PROSITE" id="PS51109">
    <property type="entry name" value="G5"/>
    <property type="match status" value="1"/>
</dbReference>
<dbReference type="eggNOG" id="COG3583">
    <property type="taxonomic scope" value="Bacteria"/>
</dbReference>
<dbReference type="AlphaFoldDB" id="A0A087BT73"/>
<proteinExistence type="predicted"/>
<dbReference type="Pfam" id="PF03990">
    <property type="entry name" value="DUF348"/>
    <property type="match status" value="3"/>
</dbReference>
<dbReference type="RefSeq" id="WP_022861788.1">
    <property type="nucleotide sequence ID" value="NZ_JGZD01000001.1"/>
</dbReference>
<dbReference type="SUPFAM" id="SSF53955">
    <property type="entry name" value="Lysozyme-like"/>
    <property type="match status" value="1"/>
</dbReference>
<protein>
    <submittedName>
        <fullName evidence="4">G5 domain protein</fullName>
    </submittedName>
</protein>
<evidence type="ECO:0000313" key="4">
    <source>
        <dbReference type="EMBL" id="KFI74223.1"/>
    </source>
</evidence>
<feature type="domain" description="G5" evidence="3">
    <location>
        <begin position="204"/>
        <end position="284"/>
    </location>
</feature>